<accession>A0A7S4AX65</accession>
<dbReference type="PANTHER" id="PTHR15020:SF11">
    <property type="entry name" value="OS06G0360300 PROTEIN"/>
    <property type="match status" value="1"/>
</dbReference>
<dbReference type="AlphaFoldDB" id="A0A7S4AX65"/>
<dbReference type="EMBL" id="HBIX01032990">
    <property type="protein sequence ID" value="CAE0728899.1"/>
    <property type="molecule type" value="Transcribed_RNA"/>
</dbReference>
<feature type="domain" description="NAD(P)-binding" evidence="1">
    <location>
        <begin position="14"/>
        <end position="239"/>
    </location>
</feature>
<dbReference type="Gene3D" id="3.40.50.720">
    <property type="entry name" value="NAD(P)-binding Rossmann-like Domain"/>
    <property type="match status" value="1"/>
</dbReference>
<name>A0A7S4AX65_9STRA</name>
<dbReference type="SUPFAM" id="SSF51735">
    <property type="entry name" value="NAD(P)-binding Rossmann-fold domains"/>
    <property type="match status" value="1"/>
</dbReference>
<dbReference type="Pfam" id="PF13460">
    <property type="entry name" value="NAD_binding_10"/>
    <property type="match status" value="1"/>
</dbReference>
<dbReference type="PANTHER" id="PTHR15020">
    <property type="entry name" value="FLAVIN REDUCTASE-RELATED"/>
    <property type="match status" value="1"/>
</dbReference>
<proteinExistence type="predicted"/>
<organism evidence="2">
    <name type="scientific">Pseudo-nitzschia australis</name>
    <dbReference type="NCBI Taxonomy" id="44445"/>
    <lineage>
        <taxon>Eukaryota</taxon>
        <taxon>Sar</taxon>
        <taxon>Stramenopiles</taxon>
        <taxon>Ochrophyta</taxon>
        <taxon>Bacillariophyta</taxon>
        <taxon>Bacillariophyceae</taxon>
        <taxon>Bacillariophycidae</taxon>
        <taxon>Bacillariales</taxon>
        <taxon>Bacillariaceae</taxon>
        <taxon>Pseudo-nitzschia</taxon>
    </lineage>
</organism>
<gene>
    <name evidence="2" type="ORF">PAUS00366_LOCUS21683</name>
</gene>
<evidence type="ECO:0000313" key="2">
    <source>
        <dbReference type="EMBL" id="CAE0728899.1"/>
    </source>
</evidence>
<evidence type="ECO:0000259" key="1">
    <source>
        <dbReference type="Pfam" id="PF13460"/>
    </source>
</evidence>
<protein>
    <recommendedName>
        <fullName evidence="1">NAD(P)-binding domain-containing protein</fullName>
    </recommendedName>
</protein>
<dbReference type="InterPro" id="IPR036291">
    <property type="entry name" value="NAD(P)-bd_dom_sf"/>
</dbReference>
<reference evidence="2" key="1">
    <citation type="submission" date="2021-01" db="EMBL/GenBank/DDBJ databases">
        <authorList>
            <person name="Corre E."/>
            <person name="Pelletier E."/>
            <person name="Niang G."/>
            <person name="Scheremetjew M."/>
            <person name="Finn R."/>
            <person name="Kale V."/>
            <person name="Holt S."/>
            <person name="Cochrane G."/>
            <person name="Meng A."/>
            <person name="Brown T."/>
            <person name="Cohen L."/>
        </authorList>
    </citation>
    <scope>NUCLEOTIDE SEQUENCE</scope>
    <source>
        <strain evidence="2">10249 10 AB</strain>
    </source>
</reference>
<sequence length="274" mass="30556">MSSSAIINKVLIVGATGATGNHVARMLLDRGDTTVVAVARSKGKLMDLLKIDDNKEEPNLIVKETTILDMAPQELTEITEGCGAIVSCLGHNISFRGMYRDGYFLEQTVQKLTKSMLKSKEKDGSNCRFILMGSEGVAHPDGKTDPKRSNFERCVLFLLRWLVPPHADNEKAALYLHQNPSFDWSVVRPGDLFNKKEVKDDDSKGAKGYEIFDHPQGALFGDNPTARSDVADFMVGLATMDQNTWEEKFNHKMPVVYGKKEEEKCKPDETKKSK</sequence>
<dbReference type="InterPro" id="IPR016040">
    <property type="entry name" value="NAD(P)-bd_dom"/>
</dbReference>